<accession>A0A9W9VMY7</accession>
<keyword evidence="2" id="KW-1185">Reference proteome</keyword>
<dbReference type="InterPro" id="IPR029063">
    <property type="entry name" value="SAM-dependent_MTases_sf"/>
</dbReference>
<dbReference type="GeneID" id="81372245"/>
<dbReference type="RefSeq" id="XP_056483885.1">
    <property type="nucleotide sequence ID" value="XM_056633265.1"/>
</dbReference>
<dbReference type="Pfam" id="PF13489">
    <property type="entry name" value="Methyltransf_23"/>
    <property type="match status" value="1"/>
</dbReference>
<dbReference type="SUPFAM" id="SSF53335">
    <property type="entry name" value="S-adenosyl-L-methionine-dependent methyltransferases"/>
    <property type="match status" value="1"/>
</dbReference>
<evidence type="ECO:0000313" key="1">
    <source>
        <dbReference type="EMBL" id="KAJ5386087.1"/>
    </source>
</evidence>
<dbReference type="CDD" id="cd02440">
    <property type="entry name" value="AdoMet_MTases"/>
    <property type="match status" value="1"/>
</dbReference>
<sequence>MAPQLNSPGEYVLIRTKDELERLEMQYNVWQSNIGYLLHPAITQREKLRVADVGTGTGIWLRDLSKMLPENCQLDGFDLFDAMFFKKTPRPTNVSFIQHNLLKPFPAQFTGQYDVVNVRAMVVALSSDEWEPALRNLMSLLRPGGYIQWLDCSAKDFIAKGATEGRVPINAERWTELLRTTANALGKTPNVNALYRIFRENGLEDCSERVYPLDNPVGRDELNRAVLDGIHNFMIAALNGRTFEWAKSADQVMAMKEAAQQDLRNLNCWFSYNVYVVVGRKA</sequence>
<dbReference type="EMBL" id="JAPZBU010000009">
    <property type="protein sequence ID" value="KAJ5386087.1"/>
    <property type="molecule type" value="Genomic_DNA"/>
</dbReference>
<name>A0A9W9VMY7_9EURO</name>
<reference evidence="1" key="2">
    <citation type="journal article" date="2023" name="IMA Fungus">
        <title>Comparative genomic study of the Penicillium genus elucidates a diverse pangenome and 15 lateral gene transfer events.</title>
        <authorList>
            <person name="Petersen C."/>
            <person name="Sorensen T."/>
            <person name="Nielsen M.R."/>
            <person name="Sondergaard T.E."/>
            <person name="Sorensen J.L."/>
            <person name="Fitzpatrick D.A."/>
            <person name="Frisvad J.C."/>
            <person name="Nielsen K.L."/>
        </authorList>
    </citation>
    <scope>NUCLEOTIDE SEQUENCE</scope>
    <source>
        <strain evidence="1">IBT 29677</strain>
    </source>
</reference>
<dbReference type="PANTHER" id="PTHR43591">
    <property type="entry name" value="METHYLTRANSFERASE"/>
    <property type="match status" value="1"/>
</dbReference>
<dbReference type="Gene3D" id="3.40.50.150">
    <property type="entry name" value="Vaccinia Virus protein VP39"/>
    <property type="match status" value="1"/>
</dbReference>
<proteinExistence type="predicted"/>
<evidence type="ECO:0000313" key="2">
    <source>
        <dbReference type="Proteomes" id="UP001147747"/>
    </source>
</evidence>
<dbReference type="OrthoDB" id="417697at2759"/>
<comment type="caution">
    <text evidence="1">The sequence shown here is derived from an EMBL/GenBank/DDBJ whole genome shotgun (WGS) entry which is preliminary data.</text>
</comment>
<dbReference type="AlphaFoldDB" id="A0A9W9VMY7"/>
<gene>
    <name evidence="1" type="ORF">N7509_008628</name>
</gene>
<dbReference type="PANTHER" id="PTHR43591:SF110">
    <property type="entry name" value="RHODANESE DOMAIN-CONTAINING PROTEIN"/>
    <property type="match status" value="1"/>
</dbReference>
<reference evidence="1" key="1">
    <citation type="submission" date="2022-12" db="EMBL/GenBank/DDBJ databases">
        <authorList>
            <person name="Petersen C."/>
        </authorList>
    </citation>
    <scope>NUCLEOTIDE SEQUENCE</scope>
    <source>
        <strain evidence="1">IBT 29677</strain>
    </source>
</reference>
<evidence type="ECO:0008006" key="3">
    <source>
        <dbReference type="Google" id="ProtNLM"/>
    </source>
</evidence>
<protein>
    <recommendedName>
        <fullName evidence="3">Methyltransferase domain-containing protein</fullName>
    </recommendedName>
</protein>
<organism evidence="1 2">
    <name type="scientific">Penicillium cosmopolitanum</name>
    <dbReference type="NCBI Taxonomy" id="1131564"/>
    <lineage>
        <taxon>Eukaryota</taxon>
        <taxon>Fungi</taxon>
        <taxon>Dikarya</taxon>
        <taxon>Ascomycota</taxon>
        <taxon>Pezizomycotina</taxon>
        <taxon>Eurotiomycetes</taxon>
        <taxon>Eurotiomycetidae</taxon>
        <taxon>Eurotiales</taxon>
        <taxon>Aspergillaceae</taxon>
        <taxon>Penicillium</taxon>
    </lineage>
</organism>
<dbReference type="Proteomes" id="UP001147747">
    <property type="component" value="Unassembled WGS sequence"/>
</dbReference>